<name>A0ABT3NT37_9PROT</name>
<comment type="caution">
    <text evidence="2">The sequence shown here is derived from an EMBL/GenBank/DDBJ whole genome shotgun (WGS) entry which is preliminary data.</text>
</comment>
<protein>
    <submittedName>
        <fullName evidence="2">Uncharacterized protein</fullName>
    </submittedName>
</protein>
<feature type="compositionally biased region" description="Polar residues" evidence="1">
    <location>
        <begin position="44"/>
        <end position="55"/>
    </location>
</feature>
<evidence type="ECO:0000256" key="1">
    <source>
        <dbReference type="SAM" id="MobiDB-lite"/>
    </source>
</evidence>
<sequence>MSKAKMPPVPPANRPAHGGNPAKPGPMDPVQDKSQAEDRDRNTEQQGQTGASYQNTHHKGYQQDR</sequence>
<proteinExistence type="predicted"/>
<dbReference type="RefSeq" id="WP_301588890.1">
    <property type="nucleotide sequence ID" value="NZ_JAPFQI010000002.1"/>
</dbReference>
<reference evidence="2 3" key="1">
    <citation type="submission" date="2022-10" db="EMBL/GenBank/DDBJ databases">
        <title>Roseococcus glaciei nov., sp. nov., isolated from glacier.</title>
        <authorList>
            <person name="Liu Q."/>
            <person name="Xin Y.-H."/>
        </authorList>
    </citation>
    <scope>NUCLEOTIDE SEQUENCE [LARGE SCALE GENOMIC DNA]</scope>
    <source>
        <strain evidence="2 3">MDT2-1-1</strain>
    </source>
</reference>
<feature type="compositionally biased region" description="Basic residues" evidence="1">
    <location>
        <begin position="56"/>
        <end position="65"/>
    </location>
</feature>
<organism evidence="2 3">
    <name type="scientific">Sabulicella glaciei</name>
    <dbReference type="NCBI Taxonomy" id="2984948"/>
    <lineage>
        <taxon>Bacteria</taxon>
        <taxon>Pseudomonadati</taxon>
        <taxon>Pseudomonadota</taxon>
        <taxon>Alphaproteobacteria</taxon>
        <taxon>Acetobacterales</taxon>
        <taxon>Acetobacteraceae</taxon>
        <taxon>Sabulicella</taxon>
    </lineage>
</organism>
<feature type="compositionally biased region" description="Basic and acidic residues" evidence="1">
    <location>
        <begin position="30"/>
        <end position="43"/>
    </location>
</feature>
<gene>
    <name evidence="2" type="ORF">OF850_05340</name>
</gene>
<feature type="region of interest" description="Disordered" evidence="1">
    <location>
        <begin position="1"/>
        <end position="65"/>
    </location>
</feature>
<dbReference type="Proteomes" id="UP001526430">
    <property type="component" value="Unassembled WGS sequence"/>
</dbReference>
<evidence type="ECO:0000313" key="2">
    <source>
        <dbReference type="EMBL" id="MCW8085043.1"/>
    </source>
</evidence>
<accession>A0ABT3NT37</accession>
<dbReference type="EMBL" id="JAPFQI010000002">
    <property type="protein sequence ID" value="MCW8085043.1"/>
    <property type="molecule type" value="Genomic_DNA"/>
</dbReference>
<keyword evidence="3" id="KW-1185">Reference proteome</keyword>
<evidence type="ECO:0000313" key="3">
    <source>
        <dbReference type="Proteomes" id="UP001526430"/>
    </source>
</evidence>